<dbReference type="InterPro" id="IPR025711">
    <property type="entry name" value="PepSY"/>
</dbReference>
<proteinExistence type="predicted"/>
<reference evidence="4" key="1">
    <citation type="submission" date="2009-09" db="EMBL/GenBank/DDBJ databases">
        <authorList>
            <consortium name="The Broad Institute Genome Sequencing Platform"/>
            <person name="Ward D."/>
            <person name="Feldgarden M."/>
            <person name="Earl A."/>
            <person name="Young S.K."/>
            <person name="Zeng Q."/>
            <person name="Koehrsen M."/>
            <person name="Alvarado L."/>
            <person name="Berlin A."/>
            <person name="Bochicchio J."/>
            <person name="Borenstein D."/>
            <person name="Chapman S.B."/>
            <person name="Chen Z."/>
            <person name="Engels R."/>
            <person name="Freedman E."/>
            <person name="Gellesch M."/>
            <person name="Goldberg J."/>
            <person name="Griggs A."/>
            <person name="Gujja S."/>
            <person name="Heilman E."/>
            <person name="Heiman D."/>
            <person name="Hepburn T."/>
            <person name="Howarth C."/>
            <person name="Jen D."/>
            <person name="Larson L."/>
            <person name="Lewis B."/>
            <person name="Mehta T."/>
            <person name="Park D."/>
            <person name="Pearson M."/>
            <person name="Roberts A."/>
            <person name="Saif S."/>
            <person name="Shea T."/>
            <person name="Shenoy N."/>
            <person name="Sisk P."/>
            <person name="Stolte C."/>
            <person name="Sykes S."/>
            <person name="Thomson T."/>
            <person name="Walk T."/>
            <person name="White J."/>
            <person name="Yandava C."/>
            <person name="Sibley C.D."/>
            <person name="Field T.R."/>
            <person name="Grinwis M."/>
            <person name="Eshaghurshan C.S."/>
            <person name="Surette M.G."/>
            <person name="Haas B."/>
            <person name="Nusbaum C."/>
            <person name="Birren B."/>
        </authorList>
    </citation>
    <scope>NUCLEOTIDE SEQUENCE [LARGE SCALE GENOMIC DNA]</scope>
    <source>
        <strain evidence="4">ATCC 700633</strain>
    </source>
</reference>
<evidence type="ECO:0000313" key="5">
    <source>
        <dbReference type="Proteomes" id="UP000002939"/>
    </source>
</evidence>
<sequence length="208" mass="23290">MKKNKLFLSIVSASLLSACVQINTAPQPTTTTSAVQTTQSNQTITNSTTQQVTTNTNQSTSQSSASYKDSVQKMLEVFTSQYSSLDITKVQLKTVQPIVYEISALDDTTEYEFIYQVDSQKLVQTEMDRKKGDISYKRAYKKIETSILSDVDEMISIALGQISGGQLKDWSLERDNGQLYWNVEVYHNGKSIEVTIDANTKQIVKIDD</sequence>
<dbReference type="RefSeq" id="WP_006703775.1">
    <property type="nucleotide sequence ID" value="NZ_KI391971.1"/>
</dbReference>
<dbReference type="Gene3D" id="3.10.450.40">
    <property type="match status" value="1"/>
</dbReference>
<evidence type="ECO:0000259" key="3">
    <source>
        <dbReference type="Pfam" id="PF03413"/>
    </source>
</evidence>
<comment type="caution">
    <text evidence="4">The sequence shown here is derived from an EMBL/GenBank/DDBJ whole genome shotgun (WGS) entry which is preliminary data.</text>
</comment>
<keyword evidence="5" id="KW-1185">Reference proteome</keyword>
<keyword evidence="2" id="KW-0732">Signal</keyword>
<dbReference type="EMBL" id="ACRF02000001">
    <property type="protein sequence ID" value="EEW92429.1"/>
    <property type="molecule type" value="Genomic_DNA"/>
</dbReference>
<dbReference type="PROSITE" id="PS51257">
    <property type="entry name" value="PROKAR_LIPOPROTEIN"/>
    <property type="match status" value="1"/>
</dbReference>
<reference evidence="4" key="2">
    <citation type="submission" date="2011-10" db="EMBL/GenBank/DDBJ databases">
        <title>The Genome Sequence of Granulicatella elegans ATCC 700633.</title>
        <authorList>
            <consortium name="The Broad Institute Genome Sequencing Platform"/>
            <consortium name="The Broad Institute Genome Sequencing Center for Infectious Disease"/>
            <person name="Earl A."/>
            <person name="Ward D."/>
            <person name="Feldgarden M."/>
            <person name="Gevers D."/>
            <person name="Sibley C.D."/>
            <person name="Field T.R."/>
            <person name="Grinwis M."/>
            <person name="Eshaghurshan C.S."/>
            <person name="Surette M.G."/>
            <person name="Young S.K."/>
            <person name="Zeng Q."/>
            <person name="Gargeya S."/>
            <person name="Fitzgerald M."/>
            <person name="Haas B."/>
            <person name="Abouelleil A."/>
            <person name="Alvarado L."/>
            <person name="Arachchi H.M."/>
            <person name="Berlin A."/>
            <person name="Brown A."/>
            <person name="Chapman S.B."/>
            <person name="Chen Z."/>
            <person name="Dunbar C."/>
            <person name="Freedman E."/>
            <person name="Gearin G."/>
            <person name="Goldberg J."/>
            <person name="Griggs A."/>
            <person name="Gujja S."/>
            <person name="Heiman D."/>
            <person name="Howarth C."/>
            <person name="Larson L."/>
            <person name="Lui A."/>
            <person name="MacDonald P.J.P."/>
            <person name="Montmayeur A."/>
            <person name="Murphy C."/>
            <person name="Neiman D."/>
            <person name="Pearson M."/>
            <person name="Priest M."/>
            <person name="Roberts A."/>
            <person name="Saif S."/>
            <person name="Shea T."/>
            <person name="Shenoy N."/>
            <person name="Sisk P."/>
            <person name="Stolte C."/>
            <person name="Sykes S."/>
            <person name="Wortman J."/>
            <person name="Nusbaum C."/>
            <person name="Birren B."/>
        </authorList>
    </citation>
    <scope>NUCLEOTIDE SEQUENCE [LARGE SCALE GENOMIC DNA]</scope>
    <source>
        <strain evidence="4">ATCC 700633</strain>
    </source>
</reference>
<gene>
    <name evidence="4" type="ORF">HMPREF0446_01499</name>
</gene>
<feature type="region of interest" description="Disordered" evidence="1">
    <location>
        <begin position="46"/>
        <end position="65"/>
    </location>
</feature>
<feature type="domain" description="PepSY" evidence="3">
    <location>
        <begin position="154"/>
        <end position="206"/>
    </location>
</feature>
<feature type="chain" id="PRO_5039579704" description="PepSY domain-containing protein" evidence="2">
    <location>
        <begin position="19"/>
        <end position="208"/>
    </location>
</feature>
<accession>D0BNG4</accession>
<dbReference type="AlphaFoldDB" id="D0BNG4"/>
<protein>
    <recommendedName>
        <fullName evidence="3">PepSY domain-containing protein</fullName>
    </recommendedName>
</protein>
<feature type="signal peptide" evidence="2">
    <location>
        <begin position="1"/>
        <end position="18"/>
    </location>
</feature>
<dbReference type="HOGENOM" id="CLU_1319419_0_0_9"/>
<dbReference type="Pfam" id="PF03413">
    <property type="entry name" value="PepSY"/>
    <property type="match status" value="1"/>
</dbReference>
<name>D0BNG4_9LACT</name>
<evidence type="ECO:0000313" key="4">
    <source>
        <dbReference type="EMBL" id="EEW92429.1"/>
    </source>
</evidence>
<dbReference type="eggNOG" id="COG3212">
    <property type="taxonomic scope" value="Bacteria"/>
</dbReference>
<organism evidence="4 5">
    <name type="scientific">Granulicatella elegans ATCC 700633</name>
    <dbReference type="NCBI Taxonomy" id="626369"/>
    <lineage>
        <taxon>Bacteria</taxon>
        <taxon>Bacillati</taxon>
        <taxon>Bacillota</taxon>
        <taxon>Bacilli</taxon>
        <taxon>Lactobacillales</taxon>
        <taxon>Carnobacteriaceae</taxon>
        <taxon>Granulicatella</taxon>
    </lineage>
</organism>
<evidence type="ECO:0000256" key="1">
    <source>
        <dbReference type="SAM" id="MobiDB-lite"/>
    </source>
</evidence>
<dbReference type="STRING" id="626369.HMPREF0446_01499"/>
<dbReference type="Proteomes" id="UP000002939">
    <property type="component" value="Unassembled WGS sequence"/>
</dbReference>
<evidence type="ECO:0000256" key="2">
    <source>
        <dbReference type="SAM" id="SignalP"/>
    </source>
</evidence>